<proteinExistence type="predicted"/>
<feature type="domain" description="HTH iclR-type" evidence="1">
    <location>
        <begin position="113"/>
        <end position="159"/>
    </location>
</feature>
<protein>
    <recommendedName>
        <fullName evidence="1">HTH iclR-type domain-containing protein</fullName>
    </recommendedName>
</protein>
<evidence type="ECO:0000313" key="4">
    <source>
        <dbReference type="Proteomes" id="UP000268652"/>
    </source>
</evidence>
<evidence type="ECO:0000313" key="5">
    <source>
        <dbReference type="Proteomes" id="UP000275024"/>
    </source>
</evidence>
<organism evidence="2 5">
    <name type="scientific">Streptomyces radicis</name>
    <dbReference type="NCBI Taxonomy" id="1750517"/>
    <lineage>
        <taxon>Bacteria</taxon>
        <taxon>Bacillati</taxon>
        <taxon>Actinomycetota</taxon>
        <taxon>Actinomycetes</taxon>
        <taxon>Kitasatosporales</taxon>
        <taxon>Streptomycetaceae</taxon>
        <taxon>Streptomyces</taxon>
    </lineage>
</organism>
<gene>
    <name evidence="3" type="ORF">D7318_30575</name>
    <name evidence="2" type="ORF">D7319_17855</name>
</gene>
<dbReference type="OrthoDB" id="3351920at2"/>
<dbReference type="Proteomes" id="UP000275024">
    <property type="component" value="Unassembled WGS sequence"/>
</dbReference>
<evidence type="ECO:0000313" key="3">
    <source>
        <dbReference type="EMBL" id="RKN13706.1"/>
    </source>
</evidence>
<dbReference type="InterPro" id="IPR036390">
    <property type="entry name" value="WH_DNA-bd_sf"/>
</dbReference>
<evidence type="ECO:0000313" key="2">
    <source>
        <dbReference type="EMBL" id="RKN07657.1"/>
    </source>
</evidence>
<evidence type="ECO:0000259" key="1">
    <source>
        <dbReference type="Pfam" id="PF09339"/>
    </source>
</evidence>
<name>A0A3A9WNA9_9ACTN</name>
<dbReference type="Proteomes" id="UP000268652">
    <property type="component" value="Unassembled WGS sequence"/>
</dbReference>
<sequence>MVEVRAQGDTSAARLLVNLKSSLTPRAVEERLAPTMALLLRVYPGTTPVLMTPWLSPSARSALRRHGIGYLDLTGNVSLEVSHPAIVIRTDGATRPPRGPAPERTRTTLAGAKASRLVRILADVRPPYRALDLSHHTGLSLPYVSRLLDVLTDQLLVRRKGRDITDVDWPELLRARAAHDVLLRRGEHVGTLAANGVPFTLGRLRDQARSDDVALTGSYAARRIAPVSAGGQLMLWVGPGRDIDELAEHLGLLEVSENADVILLRPPDPVVLDRSAVNGDGLRQVALSQLVLDCLSGPGRMPAEGEAVLEYMAAHEDEWRARSIAKRKPLP</sequence>
<dbReference type="SUPFAM" id="SSF46785">
    <property type="entry name" value="Winged helix' DNA-binding domain"/>
    <property type="match status" value="1"/>
</dbReference>
<reference evidence="4 5" key="1">
    <citation type="submission" date="2018-09" db="EMBL/GenBank/DDBJ databases">
        <title>Streptomyces sp. nov. DS1-2, an endophytic actinomycete isolated from roots of Dendrobium scabrilingue.</title>
        <authorList>
            <person name="Kuncharoen N."/>
            <person name="Kudo T."/>
            <person name="Ohkuma M."/>
            <person name="Yuki M."/>
            <person name="Tanasupawat S."/>
        </authorList>
    </citation>
    <scope>NUCLEOTIDE SEQUENCE [LARGE SCALE GENOMIC DNA]</scope>
    <source>
        <strain evidence="2 5">AZ1-7</strain>
        <strain evidence="3 4">DS1-2</strain>
    </source>
</reference>
<accession>A0A3A9WNA9</accession>
<dbReference type="EMBL" id="RBDX01000014">
    <property type="protein sequence ID" value="RKN07657.1"/>
    <property type="molecule type" value="Genomic_DNA"/>
</dbReference>
<comment type="caution">
    <text evidence="2">The sequence shown here is derived from an EMBL/GenBank/DDBJ whole genome shotgun (WGS) entry which is preliminary data.</text>
</comment>
<dbReference type="InterPro" id="IPR005471">
    <property type="entry name" value="Tscrpt_reg_IclR_N"/>
</dbReference>
<dbReference type="AlphaFoldDB" id="A0A3A9WNA9"/>
<dbReference type="Pfam" id="PF09339">
    <property type="entry name" value="HTH_IclR"/>
    <property type="match status" value="1"/>
</dbReference>
<dbReference type="EMBL" id="RBDY01000044">
    <property type="protein sequence ID" value="RKN13706.1"/>
    <property type="molecule type" value="Genomic_DNA"/>
</dbReference>
<keyword evidence="4" id="KW-1185">Reference proteome</keyword>